<feature type="domain" description="AGC-kinase C-terminal" evidence="10">
    <location>
        <begin position="312"/>
        <end position="374"/>
    </location>
</feature>
<dbReference type="PROSITE" id="PS00108">
    <property type="entry name" value="PROTEIN_KINASE_ST"/>
    <property type="match status" value="1"/>
</dbReference>
<dbReference type="GO" id="GO:0005634">
    <property type="term" value="C:nucleus"/>
    <property type="evidence" value="ECO:0000318"/>
    <property type="project" value="GO_Central"/>
</dbReference>
<evidence type="ECO:0000256" key="4">
    <source>
        <dbReference type="ARBA" id="ARBA00022741"/>
    </source>
</evidence>
<evidence type="ECO:0000313" key="13">
    <source>
        <dbReference type="Xenbase" id="XB-GENE-29087219"/>
    </source>
</evidence>
<name>A0A8J1JUG8_XENTR</name>
<dbReference type="OrthoDB" id="63267at2759"/>
<evidence type="ECO:0000313" key="11">
    <source>
        <dbReference type="Proteomes" id="UP000008143"/>
    </source>
</evidence>
<evidence type="ECO:0000256" key="6">
    <source>
        <dbReference type="ARBA" id="ARBA00022840"/>
    </source>
</evidence>
<dbReference type="PANTHER" id="PTHR24351">
    <property type="entry name" value="RIBOSOMAL PROTEIN S6 KINASE"/>
    <property type="match status" value="1"/>
</dbReference>
<dbReference type="PROSITE" id="PS51285">
    <property type="entry name" value="AGC_KINASE_CTER"/>
    <property type="match status" value="1"/>
</dbReference>
<dbReference type="Xenbase" id="XB-GENE-29087219">
    <property type="gene designation" value="LOC101733770"/>
</dbReference>
<evidence type="ECO:0000256" key="5">
    <source>
        <dbReference type="ARBA" id="ARBA00022777"/>
    </source>
</evidence>
<accession>A0A8J1JUG8</accession>
<dbReference type="GO" id="GO:0004674">
    <property type="term" value="F:protein serine/threonine kinase activity"/>
    <property type="evidence" value="ECO:0000318"/>
    <property type="project" value="GO_Central"/>
</dbReference>
<dbReference type="GO" id="GO:0005737">
    <property type="term" value="C:cytoplasm"/>
    <property type="evidence" value="ECO:0000318"/>
    <property type="project" value="GO_Central"/>
</dbReference>
<dbReference type="InterPro" id="IPR008271">
    <property type="entry name" value="Ser/Thr_kinase_AS"/>
</dbReference>
<evidence type="ECO:0000256" key="8">
    <source>
        <dbReference type="RuleBase" id="RU000304"/>
    </source>
</evidence>
<dbReference type="InterPro" id="IPR000961">
    <property type="entry name" value="AGC-kinase_C"/>
</dbReference>
<reference evidence="12" key="1">
    <citation type="submission" date="2025-08" db="UniProtKB">
        <authorList>
            <consortium name="RefSeq"/>
        </authorList>
    </citation>
    <scope>IDENTIFICATION</scope>
    <source>
        <strain evidence="12">Nigerian</strain>
        <tissue evidence="12">Liver and blood</tissue>
    </source>
</reference>
<dbReference type="Gene3D" id="1.10.510.10">
    <property type="entry name" value="Transferase(Phosphotransferase) domain 1"/>
    <property type="match status" value="1"/>
</dbReference>
<keyword evidence="3" id="KW-0808">Transferase</keyword>
<dbReference type="PROSITE" id="PS00107">
    <property type="entry name" value="PROTEIN_KINASE_ATP"/>
    <property type="match status" value="1"/>
</dbReference>
<dbReference type="OMA" id="NSGHNHT"/>
<feature type="binding site" evidence="7">
    <location>
        <position position="81"/>
    </location>
    <ligand>
        <name>ATP</name>
        <dbReference type="ChEBI" id="CHEBI:30616"/>
    </ligand>
</feature>
<keyword evidence="5" id="KW-0418">Kinase</keyword>
<dbReference type="AlphaFoldDB" id="A0A8J1JUG8"/>
<comment type="similarity">
    <text evidence="8">Belongs to the protein kinase superfamily.</text>
</comment>
<dbReference type="PROSITE" id="PS50011">
    <property type="entry name" value="PROTEIN_KINASE_DOM"/>
    <property type="match status" value="1"/>
</dbReference>
<dbReference type="SMART" id="SM00220">
    <property type="entry name" value="S_TKc"/>
    <property type="match status" value="1"/>
</dbReference>
<dbReference type="FunFam" id="3.30.200.20:FF:000474">
    <property type="entry name" value="Serine/threonine-protein kinase N2-like"/>
    <property type="match status" value="1"/>
</dbReference>
<dbReference type="AGR" id="Xenbase:XB-GENE-29087219"/>
<dbReference type="InterPro" id="IPR000719">
    <property type="entry name" value="Prot_kinase_dom"/>
</dbReference>
<dbReference type="GO" id="GO:0005524">
    <property type="term" value="F:ATP binding"/>
    <property type="evidence" value="ECO:0007669"/>
    <property type="project" value="UniProtKB-UniRule"/>
</dbReference>
<keyword evidence="1 8" id="KW-0723">Serine/threonine-protein kinase</keyword>
<organism evidence="11 12">
    <name type="scientific">Xenopus tropicalis</name>
    <name type="common">Western clawed frog</name>
    <name type="synonym">Silurana tropicalis</name>
    <dbReference type="NCBI Taxonomy" id="8364"/>
    <lineage>
        <taxon>Eukaryota</taxon>
        <taxon>Metazoa</taxon>
        <taxon>Chordata</taxon>
        <taxon>Craniata</taxon>
        <taxon>Vertebrata</taxon>
        <taxon>Euteleostomi</taxon>
        <taxon>Amphibia</taxon>
        <taxon>Batrachia</taxon>
        <taxon>Anura</taxon>
        <taxon>Pipoidea</taxon>
        <taxon>Pipidae</taxon>
        <taxon>Xenopodinae</taxon>
        <taxon>Xenopus</taxon>
        <taxon>Silurana</taxon>
    </lineage>
</organism>
<keyword evidence="4 7" id="KW-0547">Nucleotide-binding</keyword>
<evidence type="ECO:0000256" key="2">
    <source>
        <dbReference type="ARBA" id="ARBA00022553"/>
    </source>
</evidence>
<dbReference type="Proteomes" id="UP000008143">
    <property type="component" value="Chromosome 1"/>
</dbReference>
<dbReference type="Pfam" id="PF00069">
    <property type="entry name" value="Pkinase"/>
    <property type="match status" value="1"/>
</dbReference>
<evidence type="ECO:0000259" key="10">
    <source>
        <dbReference type="PROSITE" id="PS51285"/>
    </source>
</evidence>
<evidence type="ECO:0000259" key="9">
    <source>
        <dbReference type="PROSITE" id="PS50011"/>
    </source>
</evidence>
<dbReference type="SUPFAM" id="SSF56112">
    <property type="entry name" value="Protein kinase-like (PK-like)"/>
    <property type="match status" value="1"/>
</dbReference>
<dbReference type="InterPro" id="IPR011009">
    <property type="entry name" value="Kinase-like_dom_sf"/>
</dbReference>
<dbReference type="KEGG" id="xtr:101733770"/>
<keyword evidence="2" id="KW-0597">Phosphoprotein</keyword>
<gene>
    <name evidence="12 13" type="primary">LOC101733770</name>
</gene>
<evidence type="ECO:0000256" key="1">
    <source>
        <dbReference type="ARBA" id="ARBA00022527"/>
    </source>
</evidence>
<dbReference type="InterPro" id="IPR017441">
    <property type="entry name" value="Protein_kinase_ATP_BS"/>
</dbReference>
<sequence length="374" mass="42677">MLFFFPDSQKPCESKENSVVRFSPQCPVDSVIVESTPVPERTSVSWTSVEDYDLQSLLGEGGFGKVYLAQHKCNGKKVAIKALKKEGIKATKQVSRLNLERSILEEAKREKNPFLVGLFASFRTEHHLCLVMDYCAGGDLDSYFKHGAFSRERAVFYAGCVVLGLQFLHTRNIIHRDIKPENVLLDSDGYAKITDFGIAIKTMGFDGKTMSKCGSCYYLAPEIFGNHGYRKSVDWWALGVMIYEMLLKQMPFNGRNKEKIFNSIINKEPKYPKKLGEDATIIIKQLLRKDPDMRIGSSERDAEEVKECSFFKELDFEALSKKQINPPFIPKQKTPGCFCKFRHPKQVVLSSEQYKPPLIFVEKAFEDFDCFVEC</sequence>
<dbReference type="FunFam" id="1.10.510.10:FF:000210">
    <property type="entry name" value="Non-specific serine/threonine protein kinase"/>
    <property type="match status" value="1"/>
</dbReference>
<keyword evidence="11" id="KW-1185">Reference proteome</keyword>
<evidence type="ECO:0000313" key="12">
    <source>
        <dbReference type="RefSeq" id="XP_031760690.1"/>
    </source>
</evidence>
<keyword evidence="6 7" id="KW-0067">ATP-binding</keyword>
<evidence type="ECO:0000256" key="7">
    <source>
        <dbReference type="PROSITE-ProRule" id="PRU10141"/>
    </source>
</evidence>
<protein>
    <submittedName>
        <fullName evidence="12">Serine/threonine-protein kinase N2-like</fullName>
    </submittedName>
</protein>
<feature type="domain" description="Protein kinase" evidence="9">
    <location>
        <begin position="52"/>
        <end position="311"/>
    </location>
</feature>
<proteinExistence type="inferred from homology"/>
<evidence type="ECO:0000256" key="3">
    <source>
        <dbReference type="ARBA" id="ARBA00022679"/>
    </source>
</evidence>
<dbReference type="Gene3D" id="3.30.200.20">
    <property type="entry name" value="Phosphorylase Kinase, domain 1"/>
    <property type="match status" value="1"/>
</dbReference>
<dbReference type="RefSeq" id="XP_031760690.1">
    <property type="nucleotide sequence ID" value="XM_031904830.1"/>
</dbReference>
<dbReference type="GeneID" id="101733770"/>